<keyword evidence="3" id="KW-1185">Reference proteome</keyword>
<dbReference type="Proteomes" id="UP000791440">
    <property type="component" value="Unassembled WGS sequence"/>
</dbReference>
<evidence type="ECO:0000256" key="1">
    <source>
        <dbReference type="SAM" id="Phobius"/>
    </source>
</evidence>
<gene>
    <name evidence="2" type="ORF">O3G_MSEX006614</name>
</gene>
<organism evidence="2 3">
    <name type="scientific">Manduca sexta</name>
    <name type="common">Tobacco hawkmoth</name>
    <name type="synonym">Tobacco hornworm</name>
    <dbReference type="NCBI Taxonomy" id="7130"/>
    <lineage>
        <taxon>Eukaryota</taxon>
        <taxon>Metazoa</taxon>
        <taxon>Ecdysozoa</taxon>
        <taxon>Arthropoda</taxon>
        <taxon>Hexapoda</taxon>
        <taxon>Insecta</taxon>
        <taxon>Pterygota</taxon>
        <taxon>Neoptera</taxon>
        <taxon>Endopterygota</taxon>
        <taxon>Lepidoptera</taxon>
        <taxon>Glossata</taxon>
        <taxon>Ditrysia</taxon>
        <taxon>Bombycoidea</taxon>
        <taxon>Sphingidae</taxon>
        <taxon>Sphinginae</taxon>
        <taxon>Sphingini</taxon>
        <taxon>Manduca</taxon>
    </lineage>
</organism>
<dbReference type="GO" id="GO:0016020">
    <property type="term" value="C:membrane"/>
    <property type="evidence" value="ECO:0007669"/>
    <property type="project" value="TreeGrafter"/>
</dbReference>
<reference evidence="2" key="1">
    <citation type="journal article" date="2016" name="Insect Biochem. Mol. Biol.">
        <title>Multifaceted biological insights from a draft genome sequence of the tobacco hornworm moth, Manduca sexta.</title>
        <authorList>
            <person name="Kanost M.R."/>
            <person name="Arrese E.L."/>
            <person name="Cao X."/>
            <person name="Chen Y.R."/>
            <person name="Chellapilla S."/>
            <person name="Goldsmith M.R."/>
            <person name="Grosse-Wilde E."/>
            <person name="Heckel D.G."/>
            <person name="Herndon N."/>
            <person name="Jiang H."/>
            <person name="Papanicolaou A."/>
            <person name="Qu J."/>
            <person name="Soulages J.L."/>
            <person name="Vogel H."/>
            <person name="Walters J."/>
            <person name="Waterhouse R.M."/>
            <person name="Ahn S.J."/>
            <person name="Almeida F.C."/>
            <person name="An C."/>
            <person name="Aqrawi P."/>
            <person name="Bretschneider A."/>
            <person name="Bryant W.B."/>
            <person name="Bucks S."/>
            <person name="Chao H."/>
            <person name="Chevignon G."/>
            <person name="Christen J.M."/>
            <person name="Clarke D.F."/>
            <person name="Dittmer N.T."/>
            <person name="Ferguson L.C.F."/>
            <person name="Garavelou S."/>
            <person name="Gordon K.H.J."/>
            <person name="Gunaratna R.T."/>
            <person name="Han Y."/>
            <person name="Hauser F."/>
            <person name="He Y."/>
            <person name="Heidel-Fischer H."/>
            <person name="Hirsh A."/>
            <person name="Hu Y."/>
            <person name="Jiang H."/>
            <person name="Kalra D."/>
            <person name="Klinner C."/>
            <person name="Konig C."/>
            <person name="Kovar C."/>
            <person name="Kroll A.R."/>
            <person name="Kuwar S.S."/>
            <person name="Lee S.L."/>
            <person name="Lehman R."/>
            <person name="Li K."/>
            <person name="Li Z."/>
            <person name="Liang H."/>
            <person name="Lovelace S."/>
            <person name="Lu Z."/>
            <person name="Mansfield J.H."/>
            <person name="McCulloch K.J."/>
            <person name="Mathew T."/>
            <person name="Morton B."/>
            <person name="Muzny D.M."/>
            <person name="Neunemann D."/>
            <person name="Ongeri F."/>
            <person name="Pauchet Y."/>
            <person name="Pu L.L."/>
            <person name="Pyrousis I."/>
            <person name="Rao X.J."/>
            <person name="Redding A."/>
            <person name="Roesel C."/>
            <person name="Sanchez-Gracia A."/>
            <person name="Schaack S."/>
            <person name="Shukla A."/>
            <person name="Tetreau G."/>
            <person name="Wang Y."/>
            <person name="Xiong G.H."/>
            <person name="Traut W."/>
            <person name="Walsh T.K."/>
            <person name="Worley K.C."/>
            <person name="Wu D."/>
            <person name="Wu W."/>
            <person name="Wu Y.Q."/>
            <person name="Zhang X."/>
            <person name="Zou Z."/>
            <person name="Zucker H."/>
            <person name="Briscoe A.D."/>
            <person name="Burmester T."/>
            <person name="Clem R.J."/>
            <person name="Feyereisen R."/>
            <person name="Grimmelikhuijzen C.J.P."/>
            <person name="Hamodrakas S.J."/>
            <person name="Hansson B.S."/>
            <person name="Huguet E."/>
            <person name="Jermiin L.S."/>
            <person name="Lan Q."/>
            <person name="Lehman H.K."/>
            <person name="Lorenzen M."/>
            <person name="Merzendorfer H."/>
            <person name="Michalopoulos I."/>
            <person name="Morton D.B."/>
            <person name="Muthukrishnan S."/>
            <person name="Oakeshott J.G."/>
            <person name="Palmer W."/>
            <person name="Park Y."/>
            <person name="Passarelli A.L."/>
            <person name="Rozas J."/>
            <person name="Schwartz L.M."/>
            <person name="Smith W."/>
            <person name="Southgate A."/>
            <person name="Vilcinskas A."/>
            <person name="Vogt R."/>
            <person name="Wang P."/>
            <person name="Werren J."/>
            <person name="Yu X.Q."/>
            <person name="Zhou J.J."/>
            <person name="Brown S.J."/>
            <person name="Scherer S.E."/>
            <person name="Richards S."/>
            <person name="Blissard G.W."/>
        </authorList>
    </citation>
    <scope>NUCLEOTIDE SEQUENCE</scope>
</reference>
<feature type="transmembrane region" description="Helical" evidence="1">
    <location>
        <begin position="65"/>
        <end position="93"/>
    </location>
</feature>
<dbReference type="PANTHER" id="PTHR12242:SF1">
    <property type="entry name" value="MYND-TYPE DOMAIN-CONTAINING PROTEIN"/>
    <property type="match status" value="1"/>
</dbReference>
<dbReference type="AlphaFoldDB" id="A0A921Z382"/>
<feature type="transmembrane region" description="Helical" evidence="1">
    <location>
        <begin position="179"/>
        <end position="200"/>
    </location>
</feature>
<protein>
    <recommendedName>
        <fullName evidence="4">Protein rolling stone-like</fullName>
    </recommendedName>
</protein>
<evidence type="ECO:0008006" key="4">
    <source>
        <dbReference type="Google" id="ProtNLM"/>
    </source>
</evidence>
<proteinExistence type="predicted"/>
<evidence type="ECO:0000313" key="3">
    <source>
        <dbReference type="Proteomes" id="UP000791440"/>
    </source>
</evidence>
<dbReference type="OrthoDB" id="419711at2759"/>
<dbReference type="Pfam" id="PF21534">
    <property type="entry name" value="Rost"/>
    <property type="match status" value="1"/>
</dbReference>
<reference evidence="2" key="2">
    <citation type="submission" date="2020-12" db="EMBL/GenBank/DDBJ databases">
        <authorList>
            <person name="Kanost M."/>
        </authorList>
    </citation>
    <scope>NUCLEOTIDE SEQUENCE</scope>
</reference>
<comment type="caution">
    <text evidence="2">The sequence shown here is derived from an EMBL/GenBank/DDBJ whole genome shotgun (WGS) entry which is preliminary data.</text>
</comment>
<sequence>MVKCYRGSVSLSDLWISSHEKLSDFQASSWQRGDSPVPLLVVRMLLATLALGILIWSVVTSPTPYWLVFLTNWGLVLVAMMTVNGLLVSCIAVGKTTFDDKELPWYVSMYWLIFNTTVTIAIMITALYWILLYNPDPETPHEPPSFWLDVSTHAFNSCIALADLLVSRTPVRLPHIYQPLGLGLWYVAFSVIYYVAGGLVNGEPFIYEILDWRQSKRAGTIVGLAMVGLLALYVILWAIALCRDKISTSYIRTRGHDLPTAPPDRHMVV</sequence>
<keyword evidence="1" id="KW-0472">Membrane</keyword>
<dbReference type="EMBL" id="JH668388">
    <property type="protein sequence ID" value="KAG6450462.1"/>
    <property type="molecule type" value="Genomic_DNA"/>
</dbReference>
<evidence type="ECO:0000313" key="2">
    <source>
        <dbReference type="EMBL" id="KAG6450462.1"/>
    </source>
</evidence>
<feature type="transmembrane region" description="Helical" evidence="1">
    <location>
        <begin position="220"/>
        <end position="242"/>
    </location>
</feature>
<dbReference type="InterPro" id="IPR049352">
    <property type="entry name" value="Rost"/>
</dbReference>
<keyword evidence="1" id="KW-1133">Transmembrane helix</keyword>
<feature type="transmembrane region" description="Helical" evidence="1">
    <location>
        <begin position="105"/>
        <end position="130"/>
    </location>
</feature>
<feature type="transmembrane region" description="Helical" evidence="1">
    <location>
        <begin position="40"/>
        <end position="59"/>
    </location>
</feature>
<name>A0A921Z382_MANSE</name>
<keyword evidence="1" id="KW-0812">Transmembrane</keyword>
<dbReference type="PANTHER" id="PTHR12242">
    <property type="entry name" value="OS02G0130600 PROTEIN-RELATED"/>
    <property type="match status" value="1"/>
</dbReference>
<accession>A0A921Z382</accession>